<reference evidence="4 5" key="1">
    <citation type="submission" date="2021-02" db="EMBL/GenBank/DDBJ databases">
        <title>Variation within the Batrachochytrium salamandrivorans European outbreak.</title>
        <authorList>
            <person name="Kelly M."/>
            <person name="Pasmans F."/>
            <person name="Shea T.P."/>
            <person name="Munoz J.F."/>
            <person name="Carranza S."/>
            <person name="Cuomo C.A."/>
            <person name="Martel A."/>
        </authorList>
    </citation>
    <scope>NUCLEOTIDE SEQUENCE [LARGE SCALE GENOMIC DNA]</scope>
    <source>
        <strain evidence="4 5">AMFP18/2</strain>
    </source>
</reference>
<dbReference type="EMBL" id="JAFCIX010000026">
    <property type="protein sequence ID" value="KAH6600847.1"/>
    <property type="molecule type" value="Genomic_DNA"/>
</dbReference>
<evidence type="ECO:0000256" key="1">
    <source>
        <dbReference type="SAM" id="MobiDB-lite"/>
    </source>
</evidence>
<name>A0ABQ8FMH6_9FUNG</name>
<proteinExistence type="predicted"/>
<keyword evidence="5" id="KW-1185">Reference proteome</keyword>
<feature type="compositionally biased region" description="Low complexity" evidence="1">
    <location>
        <begin position="159"/>
        <end position="174"/>
    </location>
</feature>
<feature type="compositionally biased region" description="Gly residues" evidence="1">
    <location>
        <begin position="175"/>
        <end position="203"/>
    </location>
</feature>
<evidence type="ECO:0000313" key="5">
    <source>
        <dbReference type="Proteomes" id="UP001648503"/>
    </source>
</evidence>
<evidence type="ECO:0000256" key="3">
    <source>
        <dbReference type="SAM" id="SignalP"/>
    </source>
</evidence>
<feature type="signal peptide" evidence="3">
    <location>
        <begin position="1"/>
        <end position="18"/>
    </location>
</feature>
<feature type="chain" id="PRO_5047052498" evidence="3">
    <location>
        <begin position="19"/>
        <end position="245"/>
    </location>
</feature>
<keyword evidence="2" id="KW-0812">Transmembrane</keyword>
<organism evidence="4 5">
    <name type="scientific">Batrachochytrium salamandrivorans</name>
    <dbReference type="NCBI Taxonomy" id="1357716"/>
    <lineage>
        <taxon>Eukaryota</taxon>
        <taxon>Fungi</taxon>
        <taxon>Fungi incertae sedis</taxon>
        <taxon>Chytridiomycota</taxon>
        <taxon>Chytridiomycota incertae sedis</taxon>
        <taxon>Chytridiomycetes</taxon>
        <taxon>Rhizophydiales</taxon>
        <taxon>Rhizophydiales incertae sedis</taxon>
        <taxon>Batrachochytrium</taxon>
    </lineage>
</organism>
<sequence length="245" mass="23916">MIGLLAAVTLLASGSASAYSLCNTANYPYAGQSVSVKILKTTTTVFGSTPITIAGTVSIVDGCNFSLNEFTFSGVPSVSVYGGIGNGAQAVKLVAATINAPSSPLTQTLTFITTSGSYVSYQDFSQFRFYDEVNNLLIGTADIPNAVISTSSTTTTAATSSGVSAATSATPSTGTGTGAGSGSGLVFGPGTSSGTGSGSGSGSGSSASASPKPPPAVNSSAMHIGLSATLTAPLAFIIVVASIFV</sequence>
<protein>
    <submittedName>
        <fullName evidence="4">Uncharacterized protein</fullName>
    </submittedName>
</protein>
<keyword evidence="2" id="KW-0472">Membrane</keyword>
<keyword evidence="3" id="KW-0732">Signal</keyword>
<evidence type="ECO:0000313" key="4">
    <source>
        <dbReference type="EMBL" id="KAH6600847.1"/>
    </source>
</evidence>
<feature type="transmembrane region" description="Helical" evidence="2">
    <location>
        <begin position="221"/>
        <end position="244"/>
    </location>
</feature>
<accession>A0ABQ8FMH6</accession>
<comment type="caution">
    <text evidence="4">The sequence shown here is derived from an EMBL/GenBank/DDBJ whole genome shotgun (WGS) entry which is preliminary data.</text>
</comment>
<evidence type="ECO:0000256" key="2">
    <source>
        <dbReference type="SAM" id="Phobius"/>
    </source>
</evidence>
<dbReference type="Proteomes" id="UP001648503">
    <property type="component" value="Unassembled WGS sequence"/>
</dbReference>
<keyword evidence="2" id="KW-1133">Transmembrane helix</keyword>
<gene>
    <name evidence="4" type="ORF">BASA50_002015</name>
</gene>
<feature type="region of interest" description="Disordered" evidence="1">
    <location>
        <begin position="159"/>
        <end position="218"/>
    </location>
</feature>